<feature type="non-terminal residue" evidence="1">
    <location>
        <position position="138"/>
    </location>
</feature>
<evidence type="ECO:0000313" key="2">
    <source>
        <dbReference type="Proteomes" id="UP001141552"/>
    </source>
</evidence>
<dbReference type="Proteomes" id="UP001141552">
    <property type="component" value="Unassembled WGS sequence"/>
</dbReference>
<accession>A0A9Q0J0B9</accession>
<evidence type="ECO:0000313" key="1">
    <source>
        <dbReference type="EMBL" id="KAJ4823050.1"/>
    </source>
</evidence>
<dbReference type="EMBL" id="JAKUCV010007533">
    <property type="protein sequence ID" value="KAJ4823050.1"/>
    <property type="molecule type" value="Genomic_DNA"/>
</dbReference>
<name>A0A9Q0J0B9_9ROSI</name>
<keyword evidence="2" id="KW-1185">Reference proteome</keyword>
<feature type="non-terminal residue" evidence="1">
    <location>
        <position position="1"/>
    </location>
</feature>
<reference evidence="1" key="1">
    <citation type="submission" date="2022-02" db="EMBL/GenBank/DDBJ databases">
        <authorList>
            <person name="Henning P.M."/>
            <person name="McCubbin A.G."/>
            <person name="Shore J.S."/>
        </authorList>
    </citation>
    <scope>NUCLEOTIDE SEQUENCE</scope>
    <source>
        <strain evidence="1">F60SS</strain>
        <tissue evidence="1">Leaves</tissue>
    </source>
</reference>
<proteinExistence type="predicted"/>
<reference evidence="1" key="2">
    <citation type="journal article" date="2023" name="Plants (Basel)">
        <title>Annotation of the Turnera subulata (Passifloraceae) Draft Genome Reveals the S-Locus Evolved after the Divergence of Turneroideae from Passifloroideae in a Stepwise Manner.</title>
        <authorList>
            <person name="Henning P.M."/>
            <person name="Roalson E.H."/>
            <person name="Mir W."/>
            <person name="McCubbin A.G."/>
            <person name="Shore J.S."/>
        </authorList>
    </citation>
    <scope>NUCLEOTIDE SEQUENCE</scope>
    <source>
        <strain evidence="1">F60SS</strain>
    </source>
</reference>
<dbReference type="AlphaFoldDB" id="A0A9Q0J0B9"/>
<gene>
    <name evidence="1" type="ORF">Tsubulata_047697</name>
</gene>
<organism evidence="1 2">
    <name type="scientific">Turnera subulata</name>
    <dbReference type="NCBI Taxonomy" id="218843"/>
    <lineage>
        <taxon>Eukaryota</taxon>
        <taxon>Viridiplantae</taxon>
        <taxon>Streptophyta</taxon>
        <taxon>Embryophyta</taxon>
        <taxon>Tracheophyta</taxon>
        <taxon>Spermatophyta</taxon>
        <taxon>Magnoliopsida</taxon>
        <taxon>eudicotyledons</taxon>
        <taxon>Gunneridae</taxon>
        <taxon>Pentapetalae</taxon>
        <taxon>rosids</taxon>
        <taxon>fabids</taxon>
        <taxon>Malpighiales</taxon>
        <taxon>Passifloraceae</taxon>
        <taxon>Turnera</taxon>
    </lineage>
</organism>
<sequence>PKRSEVHVPLPSTLQNPLPQGQYLKLLEKHKRDSYHNLSVLLQGLGNTRYLTLSCSTIMTMDVGPRMLPSPFHSLKSLVVEVYTPDYPVIPAKVIKDLLNGSPYAENINYGEKVAGCDTSYKCGELGKKRENVLLGVK</sequence>
<comment type="caution">
    <text evidence="1">The sequence shown here is derived from an EMBL/GenBank/DDBJ whole genome shotgun (WGS) entry which is preliminary data.</text>
</comment>
<protein>
    <submittedName>
        <fullName evidence="1">Uncharacterized protein</fullName>
    </submittedName>
</protein>